<dbReference type="GO" id="GO:0003676">
    <property type="term" value="F:nucleic acid binding"/>
    <property type="evidence" value="ECO:0007669"/>
    <property type="project" value="InterPro"/>
</dbReference>
<keyword evidence="2" id="KW-1185">Reference proteome</keyword>
<evidence type="ECO:0000313" key="2">
    <source>
        <dbReference type="Proteomes" id="UP000299102"/>
    </source>
</evidence>
<organism evidence="1 2">
    <name type="scientific">Eumeta variegata</name>
    <name type="common">Bagworm moth</name>
    <name type="synonym">Eumeta japonica</name>
    <dbReference type="NCBI Taxonomy" id="151549"/>
    <lineage>
        <taxon>Eukaryota</taxon>
        <taxon>Metazoa</taxon>
        <taxon>Ecdysozoa</taxon>
        <taxon>Arthropoda</taxon>
        <taxon>Hexapoda</taxon>
        <taxon>Insecta</taxon>
        <taxon>Pterygota</taxon>
        <taxon>Neoptera</taxon>
        <taxon>Endopterygota</taxon>
        <taxon>Lepidoptera</taxon>
        <taxon>Glossata</taxon>
        <taxon>Ditrysia</taxon>
        <taxon>Tineoidea</taxon>
        <taxon>Psychidae</taxon>
        <taxon>Oiketicinae</taxon>
        <taxon>Eumeta</taxon>
    </lineage>
</organism>
<dbReference type="EMBL" id="BGZK01000506">
    <property type="protein sequence ID" value="GBP47648.1"/>
    <property type="molecule type" value="Genomic_DNA"/>
</dbReference>
<protein>
    <submittedName>
        <fullName evidence="1">Uncharacterized protein</fullName>
    </submittedName>
</protein>
<proteinExistence type="predicted"/>
<accession>A0A4C1W8F9</accession>
<evidence type="ECO:0000313" key="1">
    <source>
        <dbReference type="EMBL" id="GBP47648.1"/>
    </source>
</evidence>
<dbReference type="InterPro" id="IPR036397">
    <property type="entry name" value="RNaseH_sf"/>
</dbReference>
<gene>
    <name evidence="1" type="ORF">EVAR_40044_1</name>
</gene>
<sequence>MLCLPVLRRGVKLGVVTVDETSIYCYDSKTKQQSTVCVYRDEPTPIKVERERSASMRMITSFYNKTGHVATVAMQNCVTGNSDWHTIICLPKGADTTYYELKRSPAGCAPRAPSTPIEDSIHAEYPCDSLCRDSHLVASIGQSRADGIPCRSAAID</sequence>
<dbReference type="AlphaFoldDB" id="A0A4C1W8F9"/>
<dbReference type="Proteomes" id="UP000299102">
    <property type="component" value="Unassembled WGS sequence"/>
</dbReference>
<dbReference type="OrthoDB" id="10017160at2759"/>
<comment type="caution">
    <text evidence="1">The sequence shown here is derived from an EMBL/GenBank/DDBJ whole genome shotgun (WGS) entry which is preliminary data.</text>
</comment>
<name>A0A4C1W8F9_EUMVA</name>
<dbReference type="Gene3D" id="3.30.420.10">
    <property type="entry name" value="Ribonuclease H-like superfamily/Ribonuclease H"/>
    <property type="match status" value="1"/>
</dbReference>
<reference evidence="1 2" key="1">
    <citation type="journal article" date="2019" name="Commun. Biol.">
        <title>The bagworm genome reveals a unique fibroin gene that provides high tensile strength.</title>
        <authorList>
            <person name="Kono N."/>
            <person name="Nakamura H."/>
            <person name="Ohtoshi R."/>
            <person name="Tomita M."/>
            <person name="Numata K."/>
            <person name="Arakawa K."/>
        </authorList>
    </citation>
    <scope>NUCLEOTIDE SEQUENCE [LARGE SCALE GENOMIC DNA]</scope>
</reference>